<dbReference type="RefSeq" id="WP_173944969.1">
    <property type="nucleotide sequence ID" value="NZ_CP102845.1"/>
</dbReference>
<evidence type="ECO:0000256" key="1">
    <source>
        <dbReference type="SAM" id="MobiDB-lite"/>
    </source>
</evidence>
<evidence type="ECO:0000313" key="4">
    <source>
        <dbReference type="Proteomes" id="UP001017257"/>
    </source>
</evidence>
<reference evidence="3" key="1">
    <citation type="submission" date="2022-08" db="EMBL/GenBank/DDBJ databases">
        <title>Microvirga terrae sp. nov., isolated from soil.</title>
        <authorList>
            <person name="Kim K.H."/>
            <person name="Seo Y.L."/>
            <person name="Kim J.M."/>
            <person name="Lee J.K."/>
            <person name="Han D.M."/>
            <person name="Jeon C.O."/>
        </authorList>
    </citation>
    <scope>NUCLEOTIDE SEQUENCE</scope>
    <source>
        <strain evidence="3">R24</strain>
    </source>
</reference>
<accession>A0ABY5RNZ3</accession>
<gene>
    <name evidence="3" type="ORF">HPT29_016355</name>
</gene>
<feature type="chain" id="PRO_5046682780" description="DUF4148 domain-containing protein" evidence="2">
    <location>
        <begin position="22"/>
        <end position="71"/>
    </location>
</feature>
<dbReference type="Proteomes" id="UP001017257">
    <property type="component" value="Chromosome"/>
</dbReference>
<evidence type="ECO:0000313" key="3">
    <source>
        <dbReference type="EMBL" id="UVF18081.1"/>
    </source>
</evidence>
<evidence type="ECO:0008006" key="5">
    <source>
        <dbReference type="Google" id="ProtNLM"/>
    </source>
</evidence>
<keyword evidence="2" id="KW-0732">Signal</keyword>
<name>A0ABY5RNZ3_9HYPH</name>
<proteinExistence type="predicted"/>
<sequence>MRALTIAIILGLLAMPQITYAKESKPPRQTPTASTSKVDTAEGTDALVKAARERDEARQRASYGGNWVMTV</sequence>
<evidence type="ECO:0000256" key="2">
    <source>
        <dbReference type="SAM" id="SignalP"/>
    </source>
</evidence>
<feature type="signal peptide" evidence="2">
    <location>
        <begin position="1"/>
        <end position="21"/>
    </location>
</feature>
<organism evidence="3 4">
    <name type="scientific">Microvirga terrae</name>
    <dbReference type="NCBI Taxonomy" id="2740529"/>
    <lineage>
        <taxon>Bacteria</taxon>
        <taxon>Pseudomonadati</taxon>
        <taxon>Pseudomonadota</taxon>
        <taxon>Alphaproteobacteria</taxon>
        <taxon>Hyphomicrobiales</taxon>
        <taxon>Methylobacteriaceae</taxon>
        <taxon>Microvirga</taxon>
    </lineage>
</organism>
<protein>
    <recommendedName>
        <fullName evidence="5">DUF4148 domain-containing protein</fullName>
    </recommendedName>
</protein>
<dbReference type="EMBL" id="CP102845">
    <property type="protein sequence ID" value="UVF18081.1"/>
    <property type="molecule type" value="Genomic_DNA"/>
</dbReference>
<keyword evidence="4" id="KW-1185">Reference proteome</keyword>
<feature type="region of interest" description="Disordered" evidence="1">
    <location>
        <begin position="23"/>
        <end position="43"/>
    </location>
</feature>